<gene>
    <name evidence="2" type="ORF">STAS_21884</name>
</gene>
<feature type="region of interest" description="Disordered" evidence="1">
    <location>
        <begin position="105"/>
        <end position="124"/>
    </location>
</feature>
<sequence>MAALGSSEGIKALAWAFANSVIFPLARCTLAAISSDKSTQAGGKPTAAVPLLQQEKTAIIRRGMFLATNQSHPIPGLINGANLSTSRCTRAKSIMEKDLLGLSKEEVDSSITGPPPPPELDGDEPAGTLTLFKASLYLLYKIVLFLVAISKWIKKISTESTRSIKIKLGKGSMSDEMGTDSIGLLGFKRSGKCDQDNGKRAGLNFGLIFLVINSSRVAESSNGWWRVGGDFPVSLIIVTTGTPCPVVEHGYARENDVTQGCCSIFSAEFLGRFCTLLGQSFEEGDA</sequence>
<accession>A0A5A7QHW4</accession>
<name>A0A5A7QHW4_STRAF</name>
<dbReference type="Proteomes" id="UP000325081">
    <property type="component" value="Unassembled WGS sequence"/>
</dbReference>
<proteinExistence type="predicted"/>
<keyword evidence="3" id="KW-1185">Reference proteome</keyword>
<evidence type="ECO:0000313" key="2">
    <source>
        <dbReference type="EMBL" id="GER44965.1"/>
    </source>
</evidence>
<organism evidence="2 3">
    <name type="scientific">Striga asiatica</name>
    <name type="common">Asiatic witchweed</name>
    <name type="synonym">Buchnera asiatica</name>
    <dbReference type="NCBI Taxonomy" id="4170"/>
    <lineage>
        <taxon>Eukaryota</taxon>
        <taxon>Viridiplantae</taxon>
        <taxon>Streptophyta</taxon>
        <taxon>Embryophyta</taxon>
        <taxon>Tracheophyta</taxon>
        <taxon>Spermatophyta</taxon>
        <taxon>Magnoliopsida</taxon>
        <taxon>eudicotyledons</taxon>
        <taxon>Gunneridae</taxon>
        <taxon>Pentapetalae</taxon>
        <taxon>asterids</taxon>
        <taxon>lamiids</taxon>
        <taxon>Lamiales</taxon>
        <taxon>Orobanchaceae</taxon>
        <taxon>Buchnereae</taxon>
        <taxon>Striga</taxon>
    </lineage>
</organism>
<evidence type="ECO:0000313" key="3">
    <source>
        <dbReference type="Proteomes" id="UP000325081"/>
    </source>
</evidence>
<dbReference type="EMBL" id="BKCP01007181">
    <property type="protein sequence ID" value="GER44965.1"/>
    <property type="molecule type" value="Genomic_DNA"/>
</dbReference>
<keyword evidence="2" id="KW-0436">Ligase</keyword>
<dbReference type="AlphaFoldDB" id="A0A5A7QHW4"/>
<comment type="caution">
    <text evidence="2">The sequence shown here is derived from an EMBL/GenBank/DDBJ whole genome shotgun (WGS) entry which is preliminary data.</text>
</comment>
<reference evidence="3" key="1">
    <citation type="journal article" date="2019" name="Curr. Biol.">
        <title>Genome Sequence of Striga asiatica Provides Insight into the Evolution of Plant Parasitism.</title>
        <authorList>
            <person name="Yoshida S."/>
            <person name="Kim S."/>
            <person name="Wafula E.K."/>
            <person name="Tanskanen J."/>
            <person name="Kim Y.M."/>
            <person name="Honaas L."/>
            <person name="Yang Z."/>
            <person name="Spallek T."/>
            <person name="Conn C.E."/>
            <person name="Ichihashi Y."/>
            <person name="Cheong K."/>
            <person name="Cui S."/>
            <person name="Der J.P."/>
            <person name="Gundlach H."/>
            <person name="Jiao Y."/>
            <person name="Hori C."/>
            <person name="Ishida J.K."/>
            <person name="Kasahara H."/>
            <person name="Kiba T."/>
            <person name="Kim M.S."/>
            <person name="Koo N."/>
            <person name="Laohavisit A."/>
            <person name="Lee Y.H."/>
            <person name="Lumba S."/>
            <person name="McCourt P."/>
            <person name="Mortimer J.C."/>
            <person name="Mutuku J.M."/>
            <person name="Nomura T."/>
            <person name="Sasaki-Sekimoto Y."/>
            <person name="Seto Y."/>
            <person name="Wang Y."/>
            <person name="Wakatake T."/>
            <person name="Sakakibara H."/>
            <person name="Demura T."/>
            <person name="Yamaguchi S."/>
            <person name="Yoneyama K."/>
            <person name="Manabe R.I."/>
            <person name="Nelson D.C."/>
            <person name="Schulman A.H."/>
            <person name="Timko M.P."/>
            <person name="dePamphilis C.W."/>
            <person name="Choi D."/>
            <person name="Shirasu K."/>
        </authorList>
    </citation>
    <scope>NUCLEOTIDE SEQUENCE [LARGE SCALE GENOMIC DNA]</scope>
    <source>
        <strain evidence="3">cv. UVA1</strain>
    </source>
</reference>
<protein>
    <submittedName>
        <fullName evidence="2">Long-chain-fatty-acid CoA ligase</fullName>
    </submittedName>
</protein>
<evidence type="ECO:0000256" key="1">
    <source>
        <dbReference type="SAM" id="MobiDB-lite"/>
    </source>
</evidence>
<dbReference type="GO" id="GO:0016874">
    <property type="term" value="F:ligase activity"/>
    <property type="evidence" value="ECO:0007669"/>
    <property type="project" value="UniProtKB-KW"/>
</dbReference>